<dbReference type="SUPFAM" id="SSF53850">
    <property type="entry name" value="Periplasmic binding protein-like II"/>
    <property type="match status" value="1"/>
</dbReference>
<evidence type="ECO:0000313" key="2">
    <source>
        <dbReference type="EMBL" id="EOY48572.1"/>
    </source>
</evidence>
<dbReference type="RefSeq" id="WP_003975323.1">
    <property type="nucleotide sequence ID" value="NZ_CM001889.1"/>
</dbReference>
<dbReference type="Proteomes" id="UP000014062">
    <property type="component" value="Chromosome"/>
</dbReference>
<dbReference type="InterPro" id="IPR005119">
    <property type="entry name" value="LysR_subst-bd"/>
</dbReference>
<dbReference type="EMBL" id="CM001889">
    <property type="protein sequence ID" value="EOY48572.1"/>
    <property type="molecule type" value="Genomic_DNA"/>
</dbReference>
<protein>
    <submittedName>
        <fullName evidence="2">LysR-family transcriptional regulator</fullName>
    </submittedName>
</protein>
<evidence type="ECO:0000313" key="3">
    <source>
        <dbReference type="Proteomes" id="UP000014062"/>
    </source>
</evidence>
<evidence type="ECO:0000259" key="1">
    <source>
        <dbReference type="Pfam" id="PF03466"/>
    </source>
</evidence>
<dbReference type="AlphaFoldDB" id="A0A7U9DSZ1"/>
<feature type="domain" description="LysR substrate-binding" evidence="1">
    <location>
        <begin position="3"/>
        <end position="65"/>
    </location>
</feature>
<reference evidence="3" key="1">
    <citation type="journal article" date="2013" name="Genome Biol. Evol.">
        <title>The genome sequence of Streptomyces lividans 66 reveals a novel tRNA-dependent peptide biosynthetic system within a metal-related genomic island.</title>
        <authorList>
            <person name="Cruz-Morales P."/>
            <person name="Vijgenboom E."/>
            <person name="Iruegas-Bocardo F."/>
            <person name="Girard G."/>
            <person name="Yanez-Guerra L.A."/>
            <person name="Ramos-Aboites H.E."/>
            <person name="Pernodet J.L."/>
            <person name="Anne J."/>
            <person name="van Wezel G.P."/>
            <person name="Barona-Gomez F."/>
        </authorList>
    </citation>
    <scope>NUCLEOTIDE SEQUENCE [LARGE SCALE GENOMIC DNA]</scope>
    <source>
        <strain evidence="3">1326</strain>
    </source>
</reference>
<accession>A0A7U9DSZ1</accession>
<dbReference type="Pfam" id="PF03466">
    <property type="entry name" value="LysR_substrate"/>
    <property type="match status" value="1"/>
</dbReference>
<sequence>MRLTRDVAFEVTNTQFLARLVGRGLGVAMLPSAYVPRLGGVTTIQVTDAPARVEYAVWPLAAARPRRPRSSA</sequence>
<proteinExistence type="predicted"/>
<name>A0A7U9DSZ1_STRLI</name>
<dbReference type="Gene3D" id="3.40.190.10">
    <property type="entry name" value="Periplasmic binding protein-like II"/>
    <property type="match status" value="2"/>
</dbReference>
<gene>
    <name evidence="2" type="ORF">SLI_3859</name>
</gene>
<organism evidence="2 3">
    <name type="scientific">Streptomyces lividans 1326</name>
    <dbReference type="NCBI Taxonomy" id="1200984"/>
    <lineage>
        <taxon>Bacteria</taxon>
        <taxon>Bacillati</taxon>
        <taxon>Actinomycetota</taxon>
        <taxon>Actinomycetes</taxon>
        <taxon>Kitasatosporales</taxon>
        <taxon>Streptomycetaceae</taxon>
        <taxon>Streptomyces</taxon>
    </lineage>
</organism>